<dbReference type="RefSeq" id="WP_134757758.1">
    <property type="nucleotide sequence ID" value="NZ_MYFO02000015.1"/>
</dbReference>
<feature type="domain" description="Macro" evidence="2">
    <location>
        <begin position="1"/>
        <end position="163"/>
    </location>
</feature>
<comment type="caution">
    <text evidence="3">The sequence shown here is derived from an EMBL/GenBank/DDBJ whole genome shotgun (WGS) entry which is preliminary data.</text>
</comment>
<keyword evidence="4" id="KW-1185">Reference proteome</keyword>
<gene>
    <name evidence="3" type="ORF">B5M42_24590</name>
</gene>
<dbReference type="InterPro" id="IPR043472">
    <property type="entry name" value="Macro_dom-like"/>
</dbReference>
<name>A0A4Y8PPP8_9BACL</name>
<dbReference type="InterPro" id="IPR002589">
    <property type="entry name" value="Macro_dom"/>
</dbReference>
<dbReference type="Pfam" id="PF01661">
    <property type="entry name" value="Macro"/>
    <property type="match status" value="1"/>
</dbReference>
<dbReference type="PROSITE" id="PS51154">
    <property type="entry name" value="MACRO"/>
    <property type="match status" value="1"/>
</dbReference>
<evidence type="ECO:0000259" key="2">
    <source>
        <dbReference type="PROSITE" id="PS51154"/>
    </source>
</evidence>
<dbReference type="PANTHER" id="PTHR12521">
    <property type="entry name" value="PROTEIN C6ORF130"/>
    <property type="match status" value="1"/>
</dbReference>
<evidence type="ECO:0000313" key="4">
    <source>
        <dbReference type="Proteomes" id="UP000298246"/>
    </source>
</evidence>
<dbReference type="SMART" id="SM00506">
    <property type="entry name" value="A1pp"/>
    <property type="match status" value="1"/>
</dbReference>
<dbReference type="EMBL" id="MYFO01000070">
    <property type="protein sequence ID" value="TFE82742.1"/>
    <property type="molecule type" value="Genomic_DNA"/>
</dbReference>
<dbReference type="InterPro" id="IPR050892">
    <property type="entry name" value="ADP-ribose_metab_enzymes"/>
</dbReference>
<dbReference type="AlphaFoldDB" id="A0A4Y8PPP8"/>
<evidence type="ECO:0000256" key="1">
    <source>
        <dbReference type="ARBA" id="ARBA00035885"/>
    </source>
</evidence>
<dbReference type="GO" id="GO:0140291">
    <property type="term" value="P:peptidyl-glutamate ADP-deribosylation"/>
    <property type="evidence" value="ECO:0007669"/>
    <property type="project" value="TreeGrafter"/>
</dbReference>
<accession>A0A4Y8PPP8</accession>
<dbReference type="Gene3D" id="3.40.220.10">
    <property type="entry name" value="Leucine Aminopeptidase, subunit E, domain 1"/>
    <property type="match status" value="1"/>
</dbReference>
<proteinExistence type="predicted"/>
<protein>
    <submittedName>
        <fullName evidence="3">Appr-1-p processing protein</fullName>
    </submittedName>
</protein>
<comment type="catalytic activity">
    <reaction evidence="1">
        <text>an N-(ADP-alpha-D-ribosyl)-thymidine in DNA + H2O = a thymidine in DNA + ADP-D-ribose</text>
        <dbReference type="Rhea" id="RHEA:71655"/>
        <dbReference type="Rhea" id="RHEA-COMP:13556"/>
        <dbReference type="Rhea" id="RHEA-COMP:18051"/>
        <dbReference type="ChEBI" id="CHEBI:15377"/>
        <dbReference type="ChEBI" id="CHEBI:57967"/>
        <dbReference type="ChEBI" id="CHEBI:137386"/>
        <dbReference type="ChEBI" id="CHEBI:191199"/>
    </reaction>
    <physiologicalReaction direction="left-to-right" evidence="1">
        <dbReference type="Rhea" id="RHEA:71656"/>
    </physiologicalReaction>
</comment>
<sequence>MLRAIAGDITRQNQARFICNAANGTGPMGAGVAGAIRRAGGRAIQAEAEACCAARDIRPGELYVTGAGTLPYERVLHLVTMKKPGGATSYAIVRACLQALVRYCEEMGIDALALPALGTGVGRLDPRKVAELFGEVLRPHPKIVFTVVDIDERFISHVLREAR</sequence>
<dbReference type="PANTHER" id="PTHR12521:SF0">
    <property type="entry name" value="ADP-RIBOSE GLYCOHYDROLASE OARD1"/>
    <property type="match status" value="1"/>
</dbReference>
<evidence type="ECO:0000313" key="3">
    <source>
        <dbReference type="EMBL" id="TFE82742.1"/>
    </source>
</evidence>
<organism evidence="3 4">
    <name type="scientific">Paenibacillus athensensis</name>
    <dbReference type="NCBI Taxonomy" id="1967502"/>
    <lineage>
        <taxon>Bacteria</taxon>
        <taxon>Bacillati</taxon>
        <taxon>Bacillota</taxon>
        <taxon>Bacilli</taxon>
        <taxon>Bacillales</taxon>
        <taxon>Paenibacillaceae</taxon>
        <taxon>Paenibacillus</taxon>
    </lineage>
</organism>
<dbReference type="OrthoDB" id="9780211at2"/>
<dbReference type="Proteomes" id="UP000298246">
    <property type="component" value="Unassembled WGS sequence"/>
</dbReference>
<dbReference type="SUPFAM" id="SSF52949">
    <property type="entry name" value="Macro domain-like"/>
    <property type="match status" value="1"/>
</dbReference>
<reference evidence="3 4" key="1">
    <citation type="submission" date="2017-03" db="EMBL/GenBank/DDBJ databases">
        <title>Isolation of Levoglucosan Utilizing Bacteria.</title>
        <authorList>
            <person name="Arya A.S."/>
        </authorList>
    </citation>
    <scope>NUCLEOTIDE SEQUENCE [LARGE SCALE GENOMIC DNA]</scope>
    <source>
        <strain evidence="3 4">MEC069</strain>
    </source>
</reference>